<accession>A0ABS5ZT06</accession>
<keyword evidence="2" id="KW-1185">Reference proteome</keyword>
<evidence type="ECO:0000313" key="2">
    <source>
        <dbReference type="Proteomes" id="UP001197028"/>
    </source>
</evidence>
<reference evidence="1 2" key="1">
    <citation type="journal article" date="2021" name="ISME J.">
        <title>Genomic evolution of the class Acidithiobacillia: deep-branching Proteobacteria living in extreme acidic conditions.</title>
        <authorList>
            <person name="Moya-Beltran A."/>
            <person name="Beard S."/>
            <person name="Rojas-Villalobos C."/>
            <person name="Issotta F."/>
            <person name="Gallardo Y."/>
            <person name="Ulloa R."/>
            <person name="Giaveno A."/>
            <person name="Degli Esposti M."/>
            <person name="Johnson D.B."/>
            <person name="Quatrini R."/>
        </authorList>
    </citation>
    <scope>NUCLEOTIDE SEQUENCE [LARGE SCALE GENOMIC DNA]</scope>
    <source>
        <strain evidence="1 2">ATCC 19703</strain>
    </source>
</reference>
<dbReference type="Proteomes" id="UP001197028">
    <property type="component" value="Unassembled WGS sequence"/>
</dbReference>
<comment type="caution">
    <text evidence="1">The sequence shown here is derived from an EMBL/GenBank/DDBJ whole genome shotgun (WGS) entry which is preliminary data.</text>
</comment>
<organism evidence="1 2">
    <name type="scientific">Acidithiobacillus concretivorus</name>
    <dbReference type="NCBI Taxonomy" id="3063952"/>
    <lineage>
        <taxon>Bacteria</taxon>
        <taxon>Pseudomonadati</taxon>
        <taxon>Pseudomonadota</taxon>
        <taxon>Acidithiobacillia</taxon>
        <taxon>Acidithiobacillales</taxon>
        <taxon>Acidithiobacillaceae</taxon>
        <taxon>Acidithiobacillus</taxon>
    </lineage>
</organism>
<dbReference type="RefSeq" id="WP_215864671.1">
    <property type="nucleotide sequence ID" value="NZ_JABELD010000127.1"/>
</dbReference>
<sequence length="101" mass="11719">METSSSHQISFNEAPSTIFADFVRIDLASHQGHTRFLQISRSTFDQLSLRIGNAHKVRQWCIAHYHDVDNLSTSAIERYLSLMIRARLELEQRLTVCLMEQ</sequence>
<dbReference type="EMBL" id="JABELD010000127">
    <property type="protein sequence ID" value="MBU2739786.1"/>
    <property type="molecule type" value="Genomic_DNA"/>
</dbReference>
<protein>
    <submittedName>
        <fullName evidence="1">Uncharacterized protein</fullName>
    </submittedName>
</protein>
<evidence type="ECO:0000313" key="1">
    <source>
        <dbReference type="EMBL" id="MBU2739786.1"/>
    </source>
</evidence>
<name>A0ABS5ZT06_9PROT</name>
<proteinExistence type="predicted"/>
<gene>
    <name evidence="1" type="ORF">HJG40_13570</name>
</gene>